<name>A0A1W9ZSJ8_MYCAN</name>
<dbReference type="Proteomes" id="UP000192284">
    <property type="component" value="Unassembled WGS sequence"/>
</dbReference>
<evidence type="ECO:0000313" key="2">
    <source>
        <dbReference type="Proteomes" id="UP000192284"/>
    </source>
</evidence>
<dbReference type="EMBL" id="MVHE01000020">
    <property type="protein sequence ID" value="ORA20769.1"/>
    <property type="molecule type" value="Genomic_DNA"/>
</dbReference>
<keyword evidence="2" id="KW-1185">Reference proteome</keyword>
<protein>
    <submittedName>
        <fullName evidence="1">Uncharacterized protein</fullName>
    </submittedName>
</protein>
<dbReference type="AlphaFoldDB" id="A0A1W9ZSJ8"/>
<reference evidence="1 2" key="1">
    <citation type="submission" date="2017-02" db="EMBL/GenBank/DDBJ databases">
        <title>The new phylogeny of genus Mycobacterium.</title>
        <authorList>
            <person name="Tortoli E."/>
            <person name="Trovato A."/>
            <person name="Cirillo D.M."/>
        </authorList>
    </citation>
    <scope>NUCLEOTIDE SEQUENCE [LARGE SCALE GENOMIC DNA]</scope>
    <source>
        <strain evidence="1 2">DSM 45057</strain>
    </source>
</reference>
<organism evidence="1 2">
    <name type="scientific">Mycobacterium angelicum</name>
    <dbReference type="NCBI Taxonomy" id="470074"/>
    <lineage>
        <taxon>Bacteria</taxon>
        <taxon>Bacillati</taxon>
        <taxon>Actinomycetota</taxon>
        <taxon>Actinomycetes</taxon>
        <taxon>Mycobacteriales</taxon>
        <taxon>Mycobacteriaceae</taxon>
        <taxon>Mycobacterium</taxon>
    </lineage>
</organism>
<evidence type="ECO:0000313" key="1">
    <source>
        <dbReference type="EMBL" id="ORA20769.1"/>
    </source>
</evidence>
<proteinExistence type="predicted"/>
<accession>A0A1W9ZSJ8</accession>
<sequence>MLFDFSERSHGQQRPLVVSLCGELAHSIEAMSDPSRPAIEALTDAIRAAVRKALDTPEFHDAVDAAAKRFLSEVGQQAQIDARADDVALQIKSAVMAPVWREVLAADELPEGLIDPLLAVQQVVGDIGSQINVAIRDAIRRATD</sequence>
<gene>
    <name evidence="1" type="ORF">BST12_14275</name>
</gene>
<comment type="caution">
    <text evidence="1">The sequence shown here is derived from an EMBL/GenBank/DDBJ whole genome shotgun (WGS) entry which is preliminary data.</text>
</comment>